<gene>
    <name evidence="3" type="ORF">H312_01948</name>
</gene>
<evidence type="ECO:0000256" key="1">
    <source>
        <dbReference type="ARBA" id="ARBA00004123"/>
    </source>
</evidence>
<dbReference type="GO" id="GO:0006352">
    <property type="term" value="P:DNA-templated transcription initiation"/>
    <property type="evidence" value="ECO:0007669"/>
    <property type="project" value="InterPro"/>
</dbReference>
<dbReference type="InterPro" id="IPR038324">
    <property type="entry name" value="Rpb4/RPC9_sf"/>
</dbReference>
<protein>
    <recommendedName>
        <fullName evidence="5">DNA-directed RNA polymerase III subunit RPC9</fullName>
    </recommendedName>
</protein>
<dbReference type="VEuPathDB" id="MicrosporidiaDB:H312_01948"/>
<reference evidence="3 4" key="2">
    <citation type="submission" date="2014-03" db="EMBL/GenBank/DDBJ databases">
        <title>The Genome Sequence of Anncaliia algerae insect isolate PRA339.</title>
        <authorList>
            <consortium name="The Broad Institute Genome Sequencing Platform"/>
            <consortium name="The Broad Institute Genome Sequencing Center for Infectious Disease"/>
            <person name="Cuomo C."/>
            <person name="Becnel J."/>
            <person name="Sanscrainte N."/>
            <person name="Walker B."/>
            <person name="Young S.K."/>
            <person name="Zeng Q."/>
            <person name="Gargeya S."/>
            <person name="Fitzgerald M."/>
            <person name="Haas B."/>
            <person name="Abouelleil A."/>
            <person name="Alvarado L."/>
            <person name="Arachchi H.M."/>
            <person name="Berlin A.M."/>
            <person name="Chapman S.B."/>
            <person name="Dewar J."/>
            <person name="Goldberg J."/>
            <person name="Griggs A."/>
            <person name="Gujja S."/>
            <person name="Hansen M."/>
            <person name="Howarth C."/>
            <person name="Imamovic A."/>
            <person name="Larimer J."/>
            <person name="McCowan C."/>
            <person name="Murphy C."/>
            <person name="Neiman D."/>
            <person name="Pearson M."/>
            <person name="Priest M."/>
            <person name="Roberts A."/>
            <person name="Saif S."/>
            <person name="Shea T."/>
            <person name="Sisk P."/>
            <person name="Sykes S."/>
            <person name="Wortman J."/>
            <person name="Nusbaum C."/>
            <person name="Birren B."/>
        </authorList>
    </citation>
    <scope>NUCLEOTIDE SEQUENCE [LARGE SCALE GENOMIC DNA]</scope>
    <source>
        <strain evidence="3 4">PRA339</strain>
    </source>
</reference>
<dbReference type="OrthoDB" id="1746530at2759"/>
<dbReference type="Proteomes" id="UP000030655">
    <property type="component" value="Unassembled WGS sequence"/>
</dbReference>
<sequence>MKILPNTQRFITKHELKELLKELKSKGNQDEETIKYLMKDECKDEKDCSVIKEELFRLNLFPFEVYQLLEHKPKNLLILQLIIDEMEERYDDETLNYIINLFN</sequence>
<accession>A0A059F0K0</accession>
<reference evidence="4" key="1">
    <citation type="submission" date="2013-02" db="EMBL/GenBank/DDBJ databases">
        <authorList>
            <consortium name="The Broad Institute Genome Sequencing Platform"/>
            <person name="Cuomo C."/>
            <person name="Becnel J."/>
            <person name="Sanscrainte N."/>
            <person name="Walker B."/>
            <person name="Young S.K."/>
            <person name="Zeng Q."/>
            <person name="Gargeya S."/>
            <person name="Fitzgerald M."/>
            <person name="Haas B."/>
            <person name="Abouelleil A."/>
            <person name="Alvarado L."/>
            <person name="Arachchi H.M."/>
            <person name="Berlin A.M."/>
            <person name="Chapman S.B."/>
            <person name="Dewar J."/>
            <person name="Goldberg J."/>
            <person name="Griggs A."/>
            <person name="Gujja S."/>
            <person name="Hansen M."/>
            <person name="Howarth C."/>
            <person name="Imamovic A."/>
            <person name="Larimer J."/>
            <person name="McCowan C."/>
            <person name="Murphy C."/>
            <person name="Neiman D."/>
            <person name="Pearson M."/>
            <person name="Priest M."/>
            <person name="Roberts A."/>
            <person name="Saif S."/>
            <person name="Shea T."/>
            <person name="Sisk P."/>
            <person name="Sykes S."/>
            <person name="Wortman J."/>
            <person name="Nusbaum C."/>
            <person name="Birren B."/>
        </authorList>
    </citation>
    <scope>NUCLEOTIDE SEQUENCE [LARGE SCALE GENOMIC DNA]</scope>
    <source>
        <strain evidence="4">PRA339</strain>
    </source>
</reference>
<comment type="subcellular location">
    <subcellularLocation>
        <location evidence="1">Nucleus</location>
    </subcellularLocation>
</comment>
<dbReference type="InterPro" id="IPR005574">
    <property type="entry name" value="Rpb4/RPC9"/>
</dbReference>
<dbReference type="EMBL" id="KK365170">
    <property type="protein sequence ID" value="KCZ80622.1"/>
    <property type="molecule type" value="Genomic_DNA"/>
</dbReference>
<dbReference type="AlphaFoldDB" id="A0A059F0K0"/>
<name>A0A059F0K0_9MICR</name>
<dbReference type="GO" id="GO:0030880">
    <property type="term" value="C:RNA polymerase complex"/>
    <property type="evidence" value="ECO:0007669"/>
    <property type="project" value="InterPro"/>
</dbReference>
<keyword evidence="2" id="KW-0539">Nucleus</keyword>
<keyword evidence="4" id="KW-1185">Reference proteome</keyword>
<dbReference type="Gene3D" id="1.20.1250.40">
    <property type="match status" value="1"/>
</dbReference>
<dbReference type="HOGENOM" id="CLU_176428_1_0_1"/>
<dbReference type="GO" id="GO:0000166">
    <property type="term" value="F:nucleotide binding"/>
    <property type="evidence" value="ECO:0007669"/>
    <property type="project" value="InterPro"/>
</dbReference>
<evidence type="ECO:0000313" key="4">
    <source>
        <dbReference type="Proteomes" id="UP000030655"/>
    </source>
</evidence>
<evidence type="ECO:0008006" key="5">
    <source>
        <dbReference type="Google" id="ProtNLM"/>
    </source>
</evidence>
<dbReference type="SUPFAM" id="SSF47819">
    <property type="entry name" value="HRDC-like"/>
    <property type="match status" value="1"/>
</dbReference>
<dbReference type="Pfam" id="PF03874">
    <property type="entry name" value="RNA_pol_Rpb4"/>
    <property type="match status" value="1"/>
</dbReference>
<dbReference type="InterPro" id="IPR010997">
    <property type="entry name" value="HRDC-like_sf"/>
</dbReference>
<dbReference type="STRING" id="1288291.A0A059F0K0"/>
<proteinExistence type="predicted"/>
<evidence type="ECO:0000313" key="3">
    <source>
        <dbReference type="EMBL" id="KCZ80622.1"/>
    </source>
</evidence>
<dbReference type="GO" id="GO:0005634">
    <property type="term" value="C:nucleus"/>
    <property type="evidence" value="ECO:0007669"/>
    <property type="project" value="UniProtKB-SubCell"/>
</dbReference>
<evidence type="ECO:0000256" key="2">
    <source>
        <dbReference type="ARBA" id="ARBA00023242"/>
    </source>
</evidence>
<organism evidence="3 4">
    <name type="scientific">Anncaliia algerae PRA339</name>
    <dbReference type="NCBI Taxonomy" id="1288291"/>
    <lineage>
        <taxon>Eukaryota</taxon>
        <taxon>Fungi</taxon>
        <taxon>Fungi incertae sedis</taxon>
        <taxon>Microsporidia</taxon>
        <taxon>Tubulinosematoidea</taxon>
        <taxon>Tubulinosematidae</taxon>
        <taxon>Anncaliia</taxon>
    </lineage>
</organism>